<organism evidence="3 4">
    <name type="scientific">Fasciolopsis buskii</name>
    <dbReference type="NCBI Taxonomy" id="27845"/>
    <lineage>
        <taxon>Eukaryota</taxon>
        <taxon>Metazoa</taxon>
        <taxon>Spiralia</taxon>
        <taxon>Lophotrochozoa</taxon>
        <taxon>Platyhelminthes</taxon>
        <taxon>Trematoda</taxon>
        <taxon>Digenea</taxon>
        <taxon>Plagiorchiida</taxon>
        <taxon>Echinostomata</taxon>
        <taxon>Echinostomatoidea</taxon>
        <taxon>Fasciolidae</taxon>
        <taxon>Fasciolopsis</taxon>
    </lineage>
</organism>
<dbReference type="Proteomes" id="UP000728185">
    <property type="component" value="Unassembled WGS sequence"/>
</dbReference>
<feature type="region of interest" description="Disordered" evidence="2">
    <location>
        <begin position="1"/>
        <end position="37"/>
    </location>
</feature>
<dbReference type="OrthoDB" id="299638at2759"/>
<feature type="coiled-coil region" evidence="1">
    <location>
        <begin position="446"/>
        <end position="480"/>
    </location>
</feature>
<sequence length="759" mass="86443">MPDESLVESDTPRTERTPDSSTTTYSDSNNNDTNRSACATFPEENISDTGEDMTTETLSKGRLKHELRMTRTNLATKTIILENSEKLASAHELELQEEIRTLSRRLALANTRCEAAMVVASQAAEVEKQLNNAVQSKKQRTRELEQLNHELHSVRHFLIQLPVNHLVYKTDGSELNVASFSLLTDLEAVKLQAKPLEELCLLEVAQLTVHRLVTVFSQEISRLHRQQDNAMCSDSPDAVPGYRTSPPKDLHSIVLIMIKSLLKMAPIQDTSSPSCSRKVRFTESKTMEDDPFSKMSQSLQTSPKDVTLELDAANKQIDLLQQDKAYLMDKVHNLTERLSDAERDLAFERQKYSTLDAEMNDLKAQTDQNQFDAAAHLEAYLRKQLDNFTDLTGQELARIRDFAFKLREYEFCYGNLEISVFFSVHAFFHLPTNNKAFHDQLQIKEFELMRDERDKLLRECEALRSKLTSVKDELELAKTKSASWQNDPEILWNGTSVIATGVTLQQNRNQCGLEDTFVMHKRLAQATVDLEALREENRDALIQIQKLNAQLDASKQAFYELRTQSRLDLASLESKLAVTQQKLQTYTEMENGIDEVVEQVAQSVDSSSPTLAWVDRLEHFCVERSGRSATNPSNCIYLPTLAARRLEHCVKLTKQITQLKSECARLATERDASIQEAKLAKVEVEQTRNMISWKAQPADCLVLSLTRTEKQLRDCQAELDKTRTDYAKLQLVREQLQSERDSLAHDLDQVLTRRQVSSA</sequence>
<protein>
    <submittedName>
        <fullName evidence="3">Uncharacterized protein</fullName>
    </submittedName>
</protein>
<feature type="coiled-coil region" evidence="1">
    <location>
        <begin position="523"/>
        <end position="589"/>
    </location>
</feature>
<keyword evidence="1" id="KW-0175">Coiled coil</keyword>
<comment type="caution">
    <text evidence="3">The sequence shown here is derived from an EMBL/GenBank/DDBJ whole genome shotgun (WGS) entry which is preliminary data.</text>
</comment>
<evidence type="ECO:0000256" key="2">
    <source>
        <dbReference type="SAM" id="MobiDB-lite"/>
    </source>
</evidence>
<dbReference type="PANTHER" id="PTHR18950:SF0">
    <property type="entry name" value="PROGESTERONE IMMUNOMODULATORY BINDING FACTOR 1"/>
    <property type="match status" value="1"/>
</dbReference>
<gene>
    <name evidence="3" type="ORF">FBUS_02174</name>
</gene>
<feature type="coiled-coil region" evidence="1">
    <location>
        <begin position="705"/>
        <end position="753"/>
    </location>
</feature>
<name>A0A8E0RQM6_9TREM</name>
<feature type="coiled-coil region" evidence="1">
    <location>
        <begin position="81"/>
        <end position="150"/>
    </location>
</feature>
<feature type="coiled-coil region" evidence="1">
    <location>
        <begin position="310"/>
        <end position="365"/>
    </location>
</feature>
<keyword evidence="4" id="KW-1185">Reference proteome</keyword>
<reference evidence="3" key="1">
    <citation type="submission" date="2019-05" db="EMBL/GenBank/DDBJ databases">
        <title>Annotation for the trematode Fasciolopsis buski.</title>
        <authorList>
            <person name="Choi Y.-J."/>
        </authorList>
    </citation>
    <scope>NUCLEOTIDE SEQUENCE</scope>
    <source>
        <strain evidence="3">HT</strain>
        <tissue evidence="3">Whole worm</tissue>
    </source>
</reference>
<dbReference type="PANTHER" id="PTHR18950">
    <property type="entry name" value="PROGESTERONE-INDUCED BLOCKING FACTOR 1"/>
    <property type="match status" value="1"/>
</dbReference>
<feature type="compositionally biased region" description="Low complexity" evidence="2">
    <location>
        <begin position="19"/>
        <end position="34"/>
    </location>
</feature>
<dbReference type="GO" id="GO:0060271">
    <property type="term" value="P:cilium assembly"/>
    <property type="evidence" value="ECO:0007669"/>
    <property type="project" value="TreeGrafter"/>
</dbReference>
<dbReference type="GO" id="GO:0005815">
    <property type="term" value="C:microtubule organizing center"/>
    <property type="evidence" value="ECO:0007669"/>
    <property type="project" value="TreeGrafter"/>
</dbReference>
<evidence type="ECO:0000313" key="3">
    <source>
        <dbReference type="EMBL" id="KAA0190103.1"/>
    </source>
</evidence>
<dbReference type="InterPro" id="IPR026205">
    <property type="entry name" value="PIBF1"/>
</dbReference>
<dbReference type="EMBL" id="LUCM01007362">
    <property type="protein sequence ID" value="KAA0190103.1"/>
    <property type="molecule type" value="Genomic_DNA"/>
</dbReference>
<evidence type="ECO:0000256" key="1">
    <source>
        <dbReference type="SAM" id="Coils"/>
    </source>
</evidence>
<proteinExistence type="predicted"/>
<accession>A0A8E0RQM6</accession>
<dbReference type="AlphaFoldDB" id="A0A8E0RQM6"/>
<evidence type="ECO:0000313" key="4">
    <source>
        <dbReference type="Proteomes" id="UP000728185"/>
    </source>
</evidence>